<dbReference type="OrthoDB" id="4762357at2"/>
<dbReference type="InterPro" id="IPR004360">
    <property type="entry name" value="Glyas_Fos-R_dOase_dom"/>
</dbReference>
<feature type="domain" description="Glyoxalase/fosfomycin resistance/dioxygenase" evidence="1">
    <location>
        <begin position="6"/>
        <end position="112"/>
    </location>
</feature>
<keyword evidence="3" id="KW-1185">Reference proteome</keyword>
<dbReference type="Proteomes" id="UP000269001">
    <property type="component" value="Unassembled WGS sequence"/>
</dbReference>
<evidence type="ECO:0000313" key="3">
    <source>
        <dbReference type="Proteomes" id="UP000269001"/>
    </source>
</evidence>
<reference evidence="2 3" key="1">
    <citation type="submission" date="2018-09" db="EMBL/GenBank/DDBJ databases">
        <title>The draft genome of Acinetobacter spp. strains.</title>
        <authorList>
            <person name="Qin J."/>
            <person name="Feng Y."/>
            <person name="Zong Z."/>
        </authorList>
    </citation>
    <scope>NUCLEOTIDE SEQUENCE [LARGE SCALE GENOMIC DNA]</scope>
    <source>
        <strain evidence="2 3">WCHAc060096</strain>
    </source>
</reference>
<dbReference type="RefSeq" id="WP_120370444.1">
    <property type="nucleotide sequence ID" value="NZ_RAXU01000012.1"/>
</dbReference>
<dbReference type="Gene3D" id="3.10.180.10">
    <property type="entry name" value="2,3-Dihydroxybiphenyl 1,2-Dioxygenase, domain 1"/>
    <property type="match status" value="1"/>
</dbReference>
<evidence type="ECO:0000259" key="1">
    <source>
        <dbReference type="Pfam" id="PF00903"/>
    </source>
</evidence>
<dbReference type="EMBL" id="RAXU01000012">
    <property type="protein sequence ID" value="RKG32886.1"/>
    <property type="molecule type" value="Genomic_DNA"/>
</dbReference>
<gene>
    <name evidence="2" type="ORF">D7V21_10415</name>
</gene>
<proteinExistence type="predicted"/>
<protein>
    <submittedName>
        <fullName evidence="2">VOC family protein</fullName>
    </submittedName>
</protein>
<organism evidence="2 3">
    <name type="scientific">Acinetobacter guerrae</name>
    <dbReference type="NCBI Taxonomy" id="1843371"/>
    <lineage>
        <taxon>Bacteria</taxon>
        <taxon>Pseudomonadati</taxon>
        <taxon>Pseudomonadota</taxon>
        <taxon>Gammaproteobacteria</taxon>
        <taxon>Moraxellales</taxon>
        <taxon>Moraxellaceae</taxon>
        <taxon>Acinetobacter</taxon>
    </lineage>
</organism>
<dbReference type="AlphaFoldDB" id="A0A3A8EHD1"/>
<evidence type="ECO:0000313" key="2">
    <source>
        <dbReference type="EMBL" id="RKG32886.1"/>
    </source>
</evidence>
<sequence length="122" mass="13646">MTVPVLHTIMIYAKDMHRLAHFYKTYFSFEGDCEIKDGLIELHSADNGLIILIHQAAKSIKMGQANIKLVFSVENVDLFKQNCLSNGLFFGVTHQANGYQFANVKDPEGNSVSISSRSYQSS</sequence>
<comment type="caution">
    <text evidence="2">The sequence shown here is derived from an EMBL/GenBank/DDBJ whole genome shotgun (WGS) entry which is preliminary data.</text>
</comment>
<dbReference type="SUPFAM" id="SSF54593">
    <property type="entry name" value="Glyoxalase/Bleomycin resistance protein/Dihydroxybiphenyl dioxygenase"/>
    <property type="match status" value="1"/>
</dbReference>
<dbReference type="InterPro" id="IPR029068">
    <property type="entry name" value="Glyas_Bleomycin-R_OHBP_Dase"/>
</dbReference>
<name>A0A3A8EHD1_9GAMM</name>
<dbReference type="Pfam" id="PF00903">
    <property type="entry name" value="Glyoxalase"/>
    <property type="match status" value="1"/>
</dbReference>
<accession>A0A3A8EHD1</accession>